<keyword evidence="1" id="KW-0732">Signal</keyword>
<evidence type="ECO:0000256" key="1">
    <source>
        <dbReference type="SAM" id="SignalP"/>
    </source>
</evidence>
<proteinExistence type="predicted"/>
<evidence type="ECO:0000313" key="3">
    <source>
        <dbReference type="Proteomes" id="UP001199314"/>
    </source>
</evidence>
<sequence>MSQTKPLIALILVFIFCNFNTMSSQATETDDEVTVEFINDYVAYCNDLATKVSQLEWIQNRKDVTNSFRSELERIVSEAESNDPELGLGFDPILDAQDYPNSFEIESQNSEYVVVKGIDWPEFKLTLKLKIIEGKYFVDGSGIINIPEGKRIKR</sequence>
<dbReference type="Proteomes" id="UP001199314">
    <property type="component" value="Unassembled WGS sequence"/>
</dbReference>
<dbReference type="RefSeq" id="WP_224460323.1">
    <property type="nucleotide sequence ID" value="NZ_JAIQZE010000002.1"/>
</dbReference>
<keyword evidence="3" id="KW-1185">Reference proteome</keyword>
<dbReference type="Gene3D" id="3.10.450.50">
    <property type="match status" value="1"/>
</dbReference>
<reference evidence="3" key="1">
    <citation type="submission" date="2023-07" db="EMBL/GenBank/DDBJ databases">
        <title>Novel species isolated from saline lakes on Tibetan Plateau.</title>
        <authorList>
            <person name="Lu H."/>
        </authorList>
    </citation>
    <scope>NUCLEOTIDE SEQUENCE [LARGE SCALE GENOMIC DNA]</scope>
    <source>
        <strain evidence="3">CAK8W</strain>
    </source>
</reference>
<evidence type="ECO:0000313" key="2">
    <source>
        <dbReference type="EMBL" id="MBZ9777967.1"/>
    </source>
</evidence>
<name>A0ABS7XG81_9FLAO</name>
<organism evidence="2 3">
    <name type="scientific">Psychroflexus longus</name>
    <dbReference type="NCBI Taxonomy" id="2873596"/>
    <lineage>
        <taxon>Bacteria</taxon>
        <taxon>Pseudomonadati</taxon>
        <taxon>Bacteroidota</taxon>
        <taxon>Flavobacteriia</taxon>
        <taxon>Flavobacteriales</taxon>
        <taxon>Flavobacteriaceae</taxon>
        <taxon>Psychroflexus</taxon>
    </lineage>
</organism>
<dbReference type="EMBL" id="JAIQZE010000002">
    <property type="protein sequence ID" value="MBZ9777967.1"/>
    <property type="molecule type" value="Genomic_DNA"/>
</dbReference>
<accession>A0ABS7XG81</accession>
<feature type="chain" id="PRO_5046467979" description="DUF3828 domain-containing protein" evidence="1">
    <location>
        <begin position="27"/>
        <end position="154"/>
    </location>
</feature>
<evidence type="ECO:0008006" key="4">
    <source>
        <dbReference type="Google" id="ProtNLM"/>
    </source>
</evidence>
<feature type="signal peptide" evidence="1">
    <location>
        <begin position="1"/>
        <end position="26"/>
    </location>
</feature>
<gene>
    <name evidence="2" type="ORF">LB452_03435</name>
</gene>
<comment type="caution">
    <text evidence="2">The sequence shown here is derived from an EMBL/GenBank/DDBJ whole genome shotgun (WGS) entry which is preliminary data.</text>
</comment>
<protein>
    <recommendedName>
        <fullName evidence="4">DUF3828 domain-containing protein</fullName>
    </recommendedName>
</protein>